<proteinExistence type="predicted"/>
<gene>
    <name evidence="1" type="ORF">JAZ07_07815</name>
</gene>
<organism evidence="1 2">
    <name type="scientific">Candidatus Thiodiazotropha taylori</name>
    <dbReference type="NCBI Taxonomy" id="2792791"/>
    <lineage>
        <taxon>Bacteria</taxon>
        <taxon>Pseudomonadati</taxon>
        <taxon>Pseudomonadota</taxon>
        <taxon>Gammaproteobacteria</taxon>
        <taxon>Chromatiales</taxon>
        <taxon>Sedimenticolaceae</taxon>
        <taxon>Candidatus Thiodiazotropha</taxon>
    </lineage>
</organism>
<comment type="caution">
    <text evidence="1">The sequence shown here is derived from an EMBL/GenBank/DDBJ whole genome shotgun (WGS) entry which is preliminary data.</text>
</comment>
<dbReference type="EMBL" id="JAEPCM010000262">
    <property type="protein sequence ID" value="MCG7946238.1"/>
    <property type="molecule type" value="Genomic_DNA"/>
</dbReference>
<dbReference type="Proteomes" id="UP000886667">
    <property type="component" value="Unassembled WGS sequence"/>
</dbReference>
<evidence type="ECO:0000313" key="1">
    <source>
        <dbReference type="EMBL" id="MCG7946238.1"/>
    </source>
</evidence>
<sequence length="272" mass="31051">MAQFSYCYVMMCRYRLIRYIDDPIRGEGVNIAIVAFDEQGEITMRFLGDKRPESIRHERLERLARMRSSIENSWVFMEWVHWLETFAELHDPVAMRLGLDRLEDRNSNFTATVEEQIELRESDLKRVRPVDYLHDQLIGDPFQNRLEALLMQTELEWTSALTFDAVLELPFAQPIHLDFVVESEEGGHPVLSAFKGVQLLGVSEVASIHALNDACYSLKLALDADVLNVNRTAVLTDDPQTQAFGCLPNGVEVIGIWDDDAASRILRVVGLN</sequence>
<reference evidence="1" key="1">
    <citation type="journal article" date="2021" name="Proc. Natl. Acad. Sci. U.S.A.">
        <title>Global biogeography of chemosynthetic symbionts reveals both localized and globally distributed symbiont groups. .</title>
        <authorList>
            <person name="Osvatic J.T."/>
            <person name="Wilkins L.G.E."/>
            <person name="Leibrecht L."/>
            <person name="Leray M."/>
            <person name="Zauner S."/>
            <person name="Polzin J."/>
            <person name="Camacho Y."/>
            <person name="Gros O."/>
            <person name="van Gils J.A."/>
            <person name="Eisen J.A."/>
            <person name="Petersen J.M."/>
            <person name="Yuen B."/>
        </authorList>
    </citation>
    <scope>NUCLEOTIDE SEQUENCE</scope>
    <source>
        <strain evidence="1">MAGclacostrist064TRANS</strain>
    </source>
</reference>
<evidence type="ECO:0000313" key="2">
    <source>
        <dbReference type="Proteomes" id="UP000886667"/>
    </source>
</evidence>
<accession>A0A9E4N4S0</accession>
<protein>
    <submittedName>
        <fullName evidence="1">Uncharacterized protein</fullName>
    </submittedName>
</protein>
<dbReference type="AlphaFoldDB" id="A0A9E4N4S0"/>
<name>A0A9E4N4S0_9GAMM</name>